<dbReference type="RefSeq" id="WP_091343235.1">
    <property type="nucleotide sequence ID" value="NZ_FNRM01000006.1"/>
</dbReference>
<accession>A0A1H4DVT4</accession>
<dbReference type="PANTHER" id="PTHR30605:SF0">
    <property type="entry name" value="ANHYDRO-N-ACETYLMURAMIC ACID KINASE"/>
    <property type="match status" value="1"/>
</dbReference>
<dbReference type="Pfam" id="PF03702">
    <property type="entry name" value="AnmK"/>
    <property type="match status" value="1"/>
</dbReference>
<evidence type="ECO:0000313" key="2">
    <source>
        <dbReference type="EMBL" id="SEA76302.1"/>
    </source>
</evidence>
<dbReference type="Gene3D" id="3.30.420.40">
    <property type="match status" value="2"/>
</dbReference>
<gene>
    <name evidence="1" type="primary">anmK</name>
    <name evidence="2" type="ORF">SAMN04488051_10641</name>
</gene>
<dbReference type="InterPro" id="IPR005338">
    <property type="entry name" value="Anhydro_N_Ac-Mur_kinase"/>
</dbReference>
<dbReference type="UniPathway" id="UPA00544"/>
<keyword evidence="3" id="KW-1185">Reference proteome</keyword>
<comment type="pathway">
    <text evidence="1">Amino-sugar metabolism; 1,6-anhydro-N-acetylmuramate degradation.</text>
</comment>
<dbReference type="SUPFAM" id="SSF53067">
    <property type="entry name" value="Actin-like ATPase domain"/>
    <property type="match status" value="1"/>
</dbReference>
<organism evidence="2 3">
    <name type="scientific">Alkalimonas amylolytica</name>
    <dbReference type="NCBI Taxonomy" id="152573"/>
    <lineage>
        <taxon>Bacteria</taxon>
        <taxon>Pseudomonadati</taxon>
        <taxon>Pseudomonadota</taxon>
        <taxon>Gammaproteobacteria</taxon>
        <taxon>Alkalimonas</taxon>
    </lineage>
</organism>
<evidence type="ECO:0000256" key="1">
    <source>
        <dbReference type="HAMAP-Rule" id="MF_01270"/>
    </source>
</evidence>
<dbReference type="CDD" id="cd24050">
    <property type="entry name" value="ASKHA_NBD_ANMK"/>
    <property type="match status" value="1"/>
</dbReference>
<dbReference type="GO" id="GO:0097175">
    <property type="term" value="P:1,6-anhydro-N-acetyl-beta-muramic acid catabolic process"/>
    <property type="evidence" value="ECO:0007669"/>
    <property type="project" value="UniProtKB-UniRule"/>
</dbReference>
<dbReference type="GO" id="GO:0005524">
    <property type="term" value="F:ATP binding"/>
    <property type="evidence" value="ECO:0007669"/>
    <property type="project" value="UniProtKB-UniRule"/>
</dbReference>
<sequence>MQPKLYIGIMSGTSLDGIDLVLVSFNSPKLSLLCSKLVPFPASLQGELRLLAEPGNNEVERIGPVENQLAECYAIGVQQLLKQANYQPEQISAIGCHGQTIRHRPSQPQPFTVQLGNMHLLAALTGIRVIADFRRKDMAYGGQGAPLVPAFHQAVFAKLGQNRAVVNIGGIANISLLNADGTTTGYDTGPGNCLMDDWVSLHRQLPFDKDGAFSAEGKLLPDLLQHLLEDNYFQQSAPKSTGREYFHLGWLQQRLSGQEAAADVQRTLCRFTATSIAKALQRPNLTEVYICGGGVYHPLLMADLQQLLGPATVQSSSVAGIEPDWVEAIAFAWLAQAFDRQLPGNVPAVTGARKACVLGVEYRP</sequence>
<dbReference type="GO" id="GO:0016773">
    <property type="term" value="F:phosphotransferase activity, alcohol group as acceptor"/>
    <property type="evidence" value="ECO:0007669"/>
    <property type="project" value="UniProtKB-UniRule"/>
</dbReference>
<dbReference type="OrthoDB" id="9763949at2"/>
<evidence type="ECO:0000313" key="3">
    <source>
        <dbReference type="Proteomes" id="UP000198773"/>
    </source>
</evidence>
<keyword evidence="1" id="KW-0808">Transferase</keyword>
<reference evidence="2 3" key="1">
    <citation type="submission" date="2016-10" db="EMBL/GenBank/DDBJ databases">
        <authorList>
            <person name="de Groot N.N."/>
        </authorList>
    </citation>
    <scope>NUCLEOTIDE SEQUENCE [LARGE SCALE GENOMIC DNA]</scope>
    <source>
        <strain evidence="2 3">CGMCC 1.3430</strain>
    </source>
</reference>
<dbReference type="NCBIfam" id="NF007139">
    <property type="entry name" value="PRK09585.1-3"/>
    <property type="match status" value="1"/>
</dbReference>
<dbReference type="InterPro" id="IPR043129">
    <property type="entry name" value="ATPase_NBD"/>
</dbReference>
<dbReference type="GO" id="GO:0009254">
    <property type="term" value="P:peptidoglycan turnover"/>
    <property type="evidence" value="ECO:0007669"/>
    <property type="project" value="UniProtKB-UniRule"/>
</dbReference>
<name>A0A1H4DVT4_ALKAM</name>
<protein>
    <recommendedName>
        <fullName evidence="1">Anhydro-N-acetylmuramic acid kinase</fullName>
        <ecNumber evidence="1">2.7.1.170</ecNumber>
    </recommendedName>
    <alternativeName>
        <fullName evidence="1">AnhMurNAc kinase</fullName>
    </alternativeName>
</protein>
<dbReference type="EC" id="2.7.1.170" evidence="1"/>
<comment type="catalytic activity">
    <reaction evidence="1">
        <text>1,6-anhydro-N-acetyl-beta-muramate + ATP + H2O = N-acetyl-D-muramate 6-phosphate + ADP + H(+)</text>
        <dbReference type="Rhea" id="RHEA:24952"/>
        <dbReference type="ChEBI" id="CHEBI:15377"/>
        <dbReference type="ChEBI" id="CHEBI:15378"/>
        <dbReference type="ChEBI" id="CHEBI:30616"/>
        <dbReference type="ChEBI" id="CHEBI:58690"/>
        <dbReference type="ChEBI" id="CHEBI:58722"/>
        <dbReference type="ChEBI" id="CHEBI:456216"/>
        <dbReference type="EC" id="2.7.1.170"/>
    </reaction>
</comment>
<proteinExistence type="inferred from homology"/>
<comment type="function">
    <text evidence="1">Catalyzes the specific phosphorylation of 1,6-anhydro-N-acetylmuramic acid (anhMurNAc) with the simultaneous cleavage of the 1,6-anhydro ring, generating MurNAc-6-P. Is required for the utilization of anhMurNAc either imported from the medium or derived from its own cell wall murein, and thus plays a role in cell wall recycling.</text>
</comment>
<keyword evidence="1" id="KW-0547">Nucleotide-binding</keyword>
<comment type="similarity">
    <text evidence="1">Belongs to the anhydro-N-acetylmuramic acid kinase family.</text>
</comment>
<feature type="binding site" evidence="1">
    <location>
        <begin position="12"/>
        <end position="19"/>
    </location>
    <ligand>
        <name>ATP</name>
        <dbReference type="ChEBI" id="CHEBI:30616"/>
    </ligand>
</feature>
<dbReference type="PANTHER" id="PTHR30605">
    <property type="entry name" value="ANHYDRO-N-ACETYLMURAMIC ACID KINASE"/>
    <property type="match status" value="1"/>
</dbReference>
<dbReference type="STRING" id="152573.SAMN04488051_10641"/>
<dbReference type="EMBL" id="FNRM01000006">
    <property type="protein sequence ID" value="SEA76302.1"/>
    <property type="molecule type" value="Genomic_DNA"/>
</dbReference>
<keyword evidence="1" id="KW-0119">Carbohydrate metabolism</keyword>
<dbReference type="GO" id="GO:0006040">
    <property type="term" value="P:amino sugar metabolic process"/>
    <property type="evidence" value="ECO:0007669"/>
    <property type="project" value="InterPro"/>
</dbReference>
<dbReference type="GO" id="GO:0016301">
    <property type="term" value="F:kinase activity"/>
    <property type="evidence" value="ECO:0007669"/>
    <property type="project" value="UniProtKB-KW"/>
</dbReference>
<keyword evidence="1" id="KW-0067">ATP-binding</keyword>
<dbReference type="AlphaFoldDB" id="A0A1H4DVT4"/>
<dbReference type="Proteomes" id="UP000198773">
    <property type="component" value="Unassembled WGS sequence"/>
</dbReference>
<comment type="pathway">
    <text evidence="1">Cell wall biogenesis; peptidoglycan recycling.</text>
</comment>
<dbReference type="UniPathway" id="UPA00343"/>
<dbReference type="HAMAP" id="MF_01270">
    <property type="entry name" value="AnhMurNAc_kinase"/>
    <property type="match status" value="1"/>
</dbReference>
<keyword evidence="1 2" id="KW-0418">Kinase</keyword>